<organism evidence="2">
    <name type="scientific">Leifsonia sp. NPDC080035</name>
    <dbReference type="NCBI Taxonomy" id="3143936"/>
    <lineage>
        <taxon>Bacteria</taxon>
        <taxon>Bacillati</taxon>
        <taxon>Actinomycetota</taxon>
        <taxon>Actinomycetes</taxon>
        <taxon>Micrococcales</taxon>
        <taxon>Microbacteriaceae</taxon>
        <taxon>Leifsonia</taxon>
    </lineage>
</organism>
<proteinExistence type="predicted"/>
<accession>A0AAU7GFK6</accession>
<dbReference type="PANTHER" id="PTHR37946">
    <property type="entry name" value="SLL1969 PROTEIN"/>
    <property type="match status" value="1"/>
</dbReference>
<name>A0AAU7GFK6_9MICO</name>
<dbReference type="RefSeq" id="WP_348789352.1">
    <property type="nucleotide sequence ID" value="NZ_CP157390.1"/>
</dbReference>
<evidence type="ECO:0000313" key="2">
    <source>
        <dbReference type="EMBL" id="XBM49434.1"/>
    </source>
</evidence>
<dbReference type="InterPro" id="IPR000073">
    <property type="entry name" value="AB_hydrolase_1"/>
</dbReference>
<dbReference type="EMBL" id="CP157390">
    <property type="protein sequence ID" value="XBM49434.1"/>
    <property type="molecule type" value="Genomic_DNA"/>
</dbReference>
<dbReference type="InterPro" id="IPR029058">
    <property type="entry name" value="AB_hydrolase_fold"/>
</dbReference>
<dbReference type="SUPFAM" id="SSF53474">
    <property type="entry name" value="alpha/beta-Hydrolases"/>
    <property type="match status" value="1"/>
</dbReference>
<sequence length="244" mass="25974">MTLPPRGPLGKHRVPGDAGGVITVLRRLGVLLLDYEYVLRHQLAAVFDRSLPEALVDGTGGGAPVVLLPGIYETWRFLKPLARRLHDAGHPVHVISALGDNRMSLTEAAAHVRAHLERFGLTDVTIVAHSKGGLVARLLLATPGVEHRIRSAVTVAAPFSGSTLARYVPLSAVRALRPGASELRTLAATDAGVDRIVSVWGWWDPHIPGGSRLDGARNIPVPVGGHFRILGSPVVLRLIGELVG</sequence>
<feature type="domain" description="AB hydrolase-1" evidence="1">
    <location>
        <begin position="64"/>
        <end position="163"/>
    </location>
</feature>
<evidence type="ECO:0000259" key="1">
    <source>
        <dbReference type="Pfam" id="PF00561"/>
    </source>
</evidence>
<dbReference type="AlphaFoldDB" id="A0AAU7GFK6"/>
<protein>
    <submittedName>
        <fullName evidence="2">Alpha/beta fold hydrolase</fullName>
    </submittedName>
</protein>
<dbReference type="Pfam" id="PF00561">
    <property type="entry name" value="Abhydrolase_1"/>
    <property type="match status" value="1"/>
</dbReference>
<dbReference type="PANTHER" id="PTHR37946:SF1">
    <property type="entry name" value="SLL1969 PROTEIN"/>
    <property type="match status" value="1"/>
</dbReference>
<keyword evidence="2" id="KW-0378">Hydrolase</keyword>
<reference evidence="2" key="1">
    <citation type="submission" date="2024-05" db="EMBL/GenBank/DDBJ databases">
        <title>The Natural Products Discovery Center: Release of the First 8490 Sequenced Strains for Exploring Actinobacteria Biosynthetic Diversity.</title>
        <authorList>
            <person name="Kalkreuter E."/>
            <person name="Kautsar S.A."/>
            <person name="Yang D."/>
            <person name="Bader C.D."/>
            <person name="Teijaro C.N."/>
            <person name="Fluegel L."/>
            <person name="Davis C.M."/>
            <person name="Simpson J.R."/>
            <person name="Lauterbach L."/>
            <person name="Steele A.D."/>
            <person name="Gui C."/>
            <person name="Meng S."/>
            <person name="Li G."/>
            <person name="Viehrig K."/>
            <person name="Ye F."/>
            <person name="Su P."/>
            <person name="Kiefer A.F."/>
            <person name="Nichols A."/>
            <person name="Cepeda A.J."/>
            <person name="Yan W."/>
            <person name="Fan B."/>
            <person name="Jiang Y."/>
            <person name="Adhikari A."/>
            <person name="Zheng C.-J."/>
            <person name="Schuster L."/>
            <person name="Cowan T.M."/>
            <person name="Smanski M.J."/>
            <person name="Chevrette M.G."/>
            <person name="de Carvalho L.P.S."/>
            <person name="Shen B."/>
        </authorList>
    </citation>
    <scope>NUCLEOTIDE SEQUENCE</scope>
    <source>
        <strain evidence="2">NPDC080035</strain>
    </source>
</reference>
<dbReference type="GO" id="GO:0016787">
    <property type="term" value="F:hydrolase activity"/>
    <property type="evidence" value="ECO:0007669"/>
    <property type="project" value="UniProtKB-KW"/>
</dbReference>
<gene>
    <name evidence="2" type="ORF">AAME72_06115</name>
</gene>
<dbReference type="Gene3D" id="3.40.50.1820">
    <property type="entry name" value="alpha/beta hydrolase"/>
    <property type="match status" value="1"/>
</dbReference>